<evidence type="ECO:0000313" key="3">
    <source>
        <dbReference type="Proteomes" id="UP000244855"/>
    </source>
</evidence>
<dbReference type="OrthoDB" id="5335210at2759"/>
<feature type="compositionally biased region" description="Pro residues" evidence="1">
    <location>
        <begin position="462"/>
        <end position="471"/>
    </location>
</feature>
<dbReference type="AlphaFoldDB" id="A0A2V1E672"/>
<feature type="compositionally biased region" description="Low complexity" evidence="1">
    <location>
        <begin position="213"/>
        <end position="246"/>
    </location>
</feature>
<feature type="compositionally biased region" description="Low complexity" evidence="1">
    <location>
        <begin position="835"/>
        <end position="858"/>
    </location>
</feature>
<feature type="compositionally biased region" description="Polar residues" evidence="1">
    <location>
        <begin position="475"/>
        <end position="493"/>
    </location>
</feature>
<dbReference type="Proteomes" id="UP000244855">
    <property type="component" value="Unassembled WGS sequence"/>
</dbReference>
<feature type="compositionally biased region" description="Basic residues" evidence="1">
    <location>
        <begin position="1"/>
        <end position="12"/>
    </location>
</feature>
<feature type="region of interest" description="Disordered" evidence="1">
    <location>
        <begin position="1090"/>
        <end position="1165"/>
    </location>
</feature>
<proteinExistence type="predicted"/>
<feature type="region of interest" description="Disordered" evidence="1">
    <location>
        <begin position="96"/>
        <end position="129"/>
    </location>
</feature>
<feature type="region of interest" description="Disordered" evidence="1">
    <location>
        <begin position="791"/>
        <end position="1002"/>
    </location>
</feature>
<feature type="compositionally biased region" description="Basic and acidic residues" evidence="1">
    <location>
        <begin position="48"/>
        <end position="64"/>
    </location>
</feature>
<feature type="compositionally biased region" description="Pro residues" evidence="1">
    <location>
        <begin position="951"/>
        <end position="961"/>
    </location>
</feature>
<feature type="region of interest" description="Disordered" evidence="1">
    <location>
        <begin position="607"/>
        <end position="758"/>
    </location>
</feature>
<feature type="compositionally biased region" description="Polar residues" evidence="1">
    <location>
        <begin position="629"/>
        <end position="646"/>
    </location>
</feature>
<evidence type="ECO:0000313" key="2">
    <source>
        <dbReference type="EMBL" id="PVI06053.1"/>
    </source>
</evidence>
<feature type="region of interest" description="Disordered" evidence="1">
    <location>
        <begin position="1046"/>
        <end position="1066"/>
    </location>
</feature>
<feature type="compositionally biased region" description="Polar residues" evidence="1">
    <location>
        <begin position="665"/>
        <end position="674"/>
    </location>
</feature>
<feature type="compositionally biased region" description="Polar residues" evidence="1">
    <location>
        <begin position="297"/>
        <end position="308"/>
    </location>
</feature>
<feature type="compositionally biased region" description="Polar residues" evidence="1">
    <location>
        <begin position="273"/>
        <end position="283"/>
    </location>
</feature>
<feature type="compositionally biased region" description="Low complexity" evidence="1">
    <location>
        <begin position="558"/>
        <end position="568"/>
    </location>
</feature>
<accession>A0A2V1E672</accession>
<dbReference type="STRING" id="97972.A0A2V1E672"/>
<feature type="compositionally biased region" description="Basic and acidic residues" evidence="1">
    <location>
        <begin position="102"/>
        <end position="116"/>
    </location>
</feature>
<feature type="region of interest" description="Disordered" evidence="1">
    <location>
        <begin position="48"/>
        <end position="71"/>
    </location>
</feature>
<feature type="compositionally biased region" description="Low complexity" evidence="1">
    <location>
        <begin position="980"/>
        <end position="993"/>
    </location>
</feature>
<gene>
    <name evidence="2" type="ORF">DM02DRAFT_515123</name>
</gene>
<feature type="region of interest" description="Disordered" evidence="1">
    <location>
        <begin position="187"/>
        <end position="251"/>
    </location>
</feature>
<feature type="compositionally biased region" description="Polar residues" evidence="1">
    <location>
        <begin position="355"/>
        <end position="371"/>
    </location>
</feature>
<keyword evidence="3" id="KW-1185">Reference proteome</keyword>
<organism evidence="2 3">
    <name type="scientific">Periconia macrospinosa</name>
    <dbReference type="NCBI Taxonomy" id="97972"/>
    <lineage>
        <taxon>Eukaryota</taxon>
        <taxon>Fungi</taxon>
        <taxon>Dikarya</taxon>
        <taxon>Ascomycota</taxon>
        <taxon>Pezizomycotina</taxon>
        <taxon>Dothideomycetes</taxon>
        <taxon>Pleosporomycetidae</taxon>
        <taxon>Pleosporales</taxon>
        <taxon>Massarineae</taxon>
        <taxon>Periconiaceae</taxon>
        <taxon>Periconia</taxon>
    </lineage>
</organism>
<feature type="compositionally biased region" description="Polar residues" evidence="1">
    <location>
        <begin position="807"/>
        <end position="817"/>
    </location>
</feature>
<sequence length="1165" mass="124866">MNRFLTRKKEKKKQPEPKPQIDIAAALPAADDFRTSLIMPGLSTRFSMLREQDDPSSKIGKASDDSVLQPKRQSRLHEFGFAPTGLSDIAEVSSLHGSTRRLPSERKGSVDSHATTDDGGSIMTRSRPGERNVLFGGRQKVFKISNTGSSQGKALYEDDVHLSYFQKMRVQEKERLAAQEALEHNSVVDEPISPGKDTFSLSADGFSKRRETSSSTNSGSNARSSTAATSIASQGAGSVAAAPSSPTELTRTATKGRRLYEQGLDQQLQEQQSSAMSRLNSIQRARGPGRATPPLLYTQSRSATNLNDRFNRGPASRTESPTFAHSPSFPSARDSGSSPTFSRPQSPALVGPLSPLSTNSEEAQALNTALQPQDRGKATAMGAFNKPKHAFSEEQYAERTKRMQQERDASTPKLDHPRKISLRERAEMEKRKRAGAGEQPQPAPTAFSMFHSAAAQMRSPPADSPPVPPKPIAESVQSPDSQKGATFLTSAGSSDDEGEVTPLLAAKLVERGRRPENIPTATGPAPPIFEHPALRSRSNSGPNDKTETPTVMEPPQPEAAAPAQTESTAESKDLDVDSPTLGPNAGGLSGLVRQHLRNVSNVSSVYDDNQSIISPPPSQMQHVGLQRRQPASESDSHTYSGYSHSNPWDLDDIESNPYSADRGSESSVSPTSEMPKQKLPAPATLAMSPTETKFPKEEEKLHQRGRSTEEHEALQSDLAKRQRAIQQSLRAKAEGRSASPGPPIPAPSGGLKNALNMLRAKSSRESFATVDINRNPDASAKAMKKLGLGANANASNVSLANEWKADGTSTRRPLRMRQQSETRQRSTAEDSAKGRSPPSSRERSNSPNSRARSISRPRTLYRDDIEQSMAAGVSVSRSTVYPVNEIPSLPGFAANTTQPLPMDKPSPDKQGRLRSRSNSRTTAGKHLQPIQTGHGAANGGVKPLQFSPGLPVSPRPSPGGPSPGMNGFRPQGSPVPPFPTSNTPPVSNPGTPTIIPKGAVPAPTVKTGTLRKKSIAKADIGDPLLVSTTSVIDTISLADASIKNSMEHAPPPVPPINPMRRRGGTGKSEYFDPAVQIGLDTPPTPFATTGRANSSDAIPSQSNFSKPMLRSATSEGKSLRGLARSQTDNVTSPPMPAMPFGRNNSPPRPIYDQPVPQKNMDGAMF</sequence>
<feature type="compositionally biased region" description="Basic and acidic residues" evidence="1">
    <location>
        <begin position="693"/>
        <end position="720"/>
    </location>
</feature>
<protein>
    <submittedName>
        <fullName evidence="2">Uncharacterized protein</fullName>
    </submittedName>
</protein>
<feature type="compositionally biased region" description="Polar residues" evidence="1">
    <location>
        <begin position="317"/>
        <end position="345"/>
    </location>
</feature>
<dbReference type="EMBL" id="KZ805310">
    <property type="protein sequence ID" value="PVI06053.1"/>
    <property type="molecule type" value="Genomic_DNA"/>
</dbReference>
<name>A0A2V1E672_9PLEO</name>
<evidence type="ECO:0000256" key="1">
    <source>
        <dbReference type="SAM" id="MobiDB-lite"/>
    </source>
</evidence>
<feature type="compositionally biased region" description="Basic and acidic residues" evidence="1">
    <location>
        <begin position="818"/>
        <end position="833"/>
    </location>
</feature>
<feature type="compositionally biased region" description="Low complexity" evidence="1">
    <location>
        <begin position="791"/>
        <end position="801"/>
    </location>
</feature>
<feature type="region of interest" description="Disordered" evidence="1">
    <location>
        <begin position="266"/>
        <end position="589"/>
    </location>
</feature>
<reference evidence="2 3" key="1">
    <citation type="journal article" date="2018" name="Sci. Rep.">
        <title>Comparative genomics provides insights into the lifestyle and reveals functional heterogeneity of dark septate endophytic fungi.</title>
        <authorList>
            <person name="Knapp D.G."/>
            <person name="Nemeth J.B."/>
            <person name="Barry K."/>
            <person name="Hainaut M."/>
            <person name="Henrissat B."/>
            <person name="Johnson J."/>
            <person name="Kuo A."/>
            <person name="Lim J.H.P."/>
            <person name="Lipzen A."/>
            <person name="Nolan M."/>
            <person name="Ohm R.A."/>
            <person name="Tamas L."/>
            <person name="Grigoriev I.V."/>
            <person name="Spatafora J.W."/>
            <person name="Nagy L.G."/>
            <person name="Kovacs G.M."/>
        </authorList>
    </citation>
    <scope>NUCLEOTIDE SEQUENCE [LARGE SCALE GENOMIC DNA]</scope>
    <source>
        <strain evidence="2 3">DSE2036</strain>
    </source>
</reference>
<feature type="compositionally biased region" description="Polar residues" evidence="1">
    <location>
        <begin position="1090"/>
        <end position="1116"/>
    </location>
</feature>
<feature type="compositionally biased region" description="Basic and acidic residues" evidence="1">
    <location>
        <begin position="390"/>
        <end position="430"/>
    </location>
</feature>
<feature type="region of interest" description="Disordered" evidence="1">
    <location>
        <begin position="1"/>
        <end position="23"/>
    </location>
</feature>